<dbReference type="PANTHER" id="PTHR38479:SF2">
    <property type="entry name" value="WINGED HELIX DNA-BINDING DOMAIN-CONTAINING PROTEIN"/>
    <property type="match status" value="1"/>
</dbReference>
<proteinExistence type="predicted"/>
<accession>A0ABP4ASI7</accession>
<keyword evidence="2" id="KW-1185">Reference proteome</keyword>
<gene>
    <name evidence="1" type="ORF">GCM10009560_52150</name>
</gene>
<organism evidence="1 2">
    <name type="scientific">Nonomuraea longicatena</name>
    <dbReference type="NCBI Taxonomy" id="83682"/>
    <lineage>
        <taxon>Bacteria</taxon>
        <taxon>Bacillati</taxon>
        <taxon>Actinomycetota</taxon>
        <taxon>Actinomycetes</taxon>
        <taxon>Streptosporangiales</taxon>
        <taxon>Streptosporangiaceae</taxon>
        <taxon>Nonomuraea</taxon>
    </lineage>
</organism>
<protein>
    <recommendedName>
        <fullName evidence="3">Winged helix DNA-binding domain-containing protein</fullName>
    </recommendedName>
</protein>
<dbReference type="InterPro" id="IPR009351">
    <property type="entry name" value="AlkZ-like"/>
</dbReference>
<evidence type="ECO:0008006" key="3">
    <source>
        <dbReference type="Google" id="ProtNLM"/>
    </source>
</evidence>
<dbReference type="EMBL" id="BAAAHQ010000027">
    <property type="protein sequence ID" value="GAA0940677.1"/>
    <property type="molecule type" value="Genomic_DNA"/>
</dbReference>
<dbReference type="Proteomes" id="UP001501578">
    <property type="component" value="Unassembled WGS sequence"/>
</dbReference>
<evidence type="ECO:0000313" key="1">
    <source>
        <dbReference type="EMBL" id="GAA0940677.1"/>
    </source>
</evidence>
<name>A0ABP4ASI7_9ACTN</name>
<dbReference type="PANTHER" id="PTHR38479">
    <property type="entry name" value="LMO0824 PROTEIN"/>
    <property type="match status" value="1"/>
</dbReference>
<sequence>MTQTTVEREQVVAFRLRRHRLHQRGELRQAAATAPQNSPQGSAVLALRARADVDAAHVAKAVEADRTLVQLWSLRGTPCLVNSDELPLFSTGLLPDDEESWRAQLPGFLPTLDAMGRSASATMELVIAATRDALDGRALTLRELGRALAPRLPAEFAPWTEPGLFCSLTAVLARAASLTGEFAIVPRKSGEVAVLRADQWLSRPAADRSARAGLVRRYLSLYAPTTCADFAAWAGVSRHYAGRSWALVEPELTEIRYAAGPRYALTADVPELTLGGAPPGIRLLAPYEPLLQSRDRDTLVPDAAIRDEIWPGADGPGVVLDGGEVAGLWRRRGTTLAITAAQAVDQEAVLAEARPYADLSGCLEVEISRC</sequence>
<comment type="caution">
    <text evidence="1">The sequence shown here is derived from an EMBL/GenBank/DDBJ whole genome shotgun (WGS) entry which is preliminary data.</text>
</comment>
<dbReference type="Pfam" id="PF06224">
    <property type="entry name" value="AlkZ-like"/>
    <property type="match status" value="1"/>
</dbReference>
<reference evidence="2" key="1">
    <citation type="journal article" date="2019" name="Int. J. Syst. Evol. Microbiol.">
        <title>The Global Catalogue of Microorganisms (GCM) 10K type strain sequencing project: providing services to taxonomists for standard genome sequencing and annotation.</title>
        <authorList>
            <consortium name="The Broad Institute Genomics Platform"/>
            <consortium name="The Broad Institute Genome Sequencing Center for Infectious Disease"/>
            <person name="Wu L."/>
            <person name="Ma J."/>
        </authorList>
    </citation>
    <scope>NUCLEOTIDE SEQUENCE [LARGE SCALE GENOMIC DNA]</scope>
    <source>
        <strain evidence="2">JCM 11136</strain>
    </source>
</reference>
<dbReference type="RefSeq" id="WP_343952653.1">
    <property type="nucleotide sequence ID" value="NZ_BAAAHQ010000027.1"/>
</dbReference>
<evidence type="ECO:0000313" key="2">
    <source>
        <dbReference type="Proteomes" id="UP001501578"/>
    </source>
</evidence>